<dbReference type="EMBL" id="LAZR01037748">
    <property type="protein sequence ID" value="KKL21397.1"/>
    <property type="molecule type" value="Genomic_DNA"/>
</dbReference>
<comment type="caution">
    <text evidence="1">The sequence shown here is derived from an EMBL/GenBank/DDBJ whole genome shotgun (WGS) entry which is preliminary data.</text>
</comment>
<proteinExistence type="predicted"/>
<accession>A0A0F9C528</accession>
<dbReference type="AlphaFoldDB" id="A0A0F9C528"/>
<protein>
    <submittedName>
        <fullName evidence="1">Uncharacterized protein</fullName>
    </submittedName>
</protein>
<reference evidence="1" key="1">
    <citation type="journal article" date="2015" name="Nature">
        <title>Complex archaea that bridge the gap between prokaryotes and eukaryotes.</title>
        <authorList>
            <person name="Spang A."/>
            <person name="Saw J.H."/>
            <person name="Jorgensen S.L."/>
            <person name="Zaremba-Niedzwiedzka K."/>
            <person name="Martijn J."/>
            <person name="Lind A.E."/>
            <person name="van Eijk R."/>
            <person name="Schleper C."/>
            <person name="Guy L."/>
            <person name="Ettema T.J."/>
        </authorList>
    </citation>
    <scope>NUCLEOTIDE SEQUENCE</scope>
</reference>
<name>A0A0F9C528_9ZZZZ</name>
<gene>
    <name evidence="1" type="ORF">LCGC14_2445900</name>
</gene>
<organism evidence="1">
    <name type="scientific">marine sediment metagenome</name>
    <dbReference type="NCBI Taxonomy" id="412755"/>
    <lineage>
        <taxon>unclassified sequences</taxon>
        <taxon>metagenomes</taxon>
        <taxon>ecological metagenomes</taxon>
    </lineage>
</organism>
<evidence type="ECO:0000313" key="1">
    <source>
        <dbReference type="EMBL" id="KKL21397.1"/>
    </source>
</evidence>
<sequence>MLDKLVDFCTANYWDRNAIIKEINEKTVQPFIAKANSYDSVKVNIEKSLGRFWRDAEKYIFDGGNSGWSMICNEALENLVDEFGDKLK</sequence>